<keyword evidence="2" id="KW-1185">Reference proteome</keyword>
<name>A0A7Z9BL10_9CYAN</name>
<accession>A0A7Z9BL10</accession>
<dbReference type="EMBL" id="CZCU02000130">
    <property type="protein sequence ID" value="VXD16698.1"/>
    <property type="molecule type" value="Genomic_DNA"/>
</dbReference>
<protein>
    <submittedName>
        <fullName evidence="1">Uncharacterized protein</fullName>
    </submittedName>
</protein>
<organism evidence="1 2">
    <name type="scientific">Planktothrix serta PCC 8927</name>
    <dbReference type="NCBI Taxonomy" id="671068"/>
    <lineage>
        <taxon>Bacteria</taxon>
        <taxon>Bacillati</taxon>
        <taxon>Cyanobacteriota</taxon>
        <taxon>Cyanophyceae</taxon>
        <taxon>Oscillatoriophycideae</taxon>
        <taxon>Oscillatoriales</taxon>
        <taxon>Microcoleaceae</taxon>
        <taxon>Planktothrix</taxon>
    </lineage>
</organism>
<gene>
    <name evidence="1" type="ORF">PL8927_550070</name>
</gene>
<comment type="caution">
    <text evidence="1">The sequence shown here is derived from an EMBL/GenBank/DDBJ whole genome shotgun (WGS) entry which is preliminary data.</text>
</comment>
<sequence>MSAVGDRIERKRSHTTTIIKKVMNTLFKILIGLTAIFIFASGCRSHSVNSQSQKPDLETQIPNLLLEDFALNSVPPKNLIIPQPLKVNSSEEIAFQARSLAIQKKLAALNLDEKEAWWRQIKLGDPHKYLLPIILARLSLQNQPDGKKYDSQHSWDVLLKLDQDQPDLYHFRAPLDVRIFFLFKDSMPLDVKLAYRRQLESPRVLEWTEGGTENHTFMQRASGLALMNASGFPVGDPASAATNEAWLRSELNKFLTIGQGEFHSSIYYGYSISGLLNLYDFSQDQKLRELAKGLLDWYAVNMALRLSWGTAGGAESRGFDRNTWNNGLTAVAWLWWGNQPELAEKMDEKYAQLALPAALSSYRPPEILTAIARKEIPLPFEARASHPAYYSYHESNRLWETFYITKNYSLGTLLEPARVYQVKGTIRAQYATYKLVVRDPKGQQNAVISLGGTYHGLQATGRSPGDQLVQKRGAVIFQLRLNQTDLKAGVPAASHLVLPQDYGQPQRYNNWYIWKIHNIWLVARPWGDKIELKSSISEKQPNLQALAAEGNQTAWITDVAAVDDYPNFQQLKTALDQTEIQAQDWKNQGKLSYKSLAGDRLTLTYQKNGAIGDAVINGEKRVLENWPVLDSPYIQEQLYSGQLEVKVPQQPSWRLRGTLMGPIWEVGKQK</sequence>
<proteinExistence type="predicted"/>
<dbReference type="Proteomes" id="UP000184550">
    <property type="component" value="Unassembled WGS sequence"/>
</dbReference>
<reference evidence="1" key="1">
    <citation type="submission" date="2019-10" db="EMBL/GenBank/DDBJ databases">
        <authorList>
            <consortium name="Genoscope - CEA"/>
            <person name="William W."/>
        </authorList>
    </citation>
    <scope>NUCLEOTIDE SEQUENCE [LARGE SCALE GENOMIC DNA]</scope>
    <source>
        <strain evidence="1">BBR_PRJEB10992</strain>
    </source>
</reference>
<evidence type="ECO:0000313" key="2">
    <source>
        <dbReference type="Proteomes" id="UP000184550"/>
    </source>
</evidence>
<dbReference type="AlphaFoldDB" id="A0A7Z9BL10"/>
<evidence type="ECO:0000313" key="1">
    <source>
        <dbReference type="EMBL" id="VXD16698.1"/>
    </source>
</evidence>